<keyword evidence="2 5" id="KW-0812">Transmembrane</keyword>
<keyword evidence="1" id="KW-1003">Cell membrane</keyword>
<reference evidence="7" key="2">
    <citation type="submission" date="2021-09" db="EMBL/GenBank/DDBJ databases">
        <authorList>
            <person name="Gilroy R."/>
        </authorList>
    </citation>
    <scope>NUCLEOTIDE SEQUENCE</scope>
    <source>
        <strain evidence="7">4100</strain>
    </source>
</reference>
<dbReference type="Pfam" id="PF07584">
    <property type="entry name" value="BatA"/>
    <property type="match status" value="1"/>
</dbReference>
<evidence type="ECO:0000313" key="8">
    <source>
        <dbReference type="Proteomes" id="UP000711407"/>
    </source>
</evidence>
<comment type="caution">
    <text evidence="7">The sequence shown here is derived from an EMBL/GenBank/DDBJ whole genome shotgun (WGS) entry which is preliminary data.</text>
</comment>
<dbReference type="InterPro" id="IPR036465">
    <property type="entry name" value="vWFA_dom_sf"/>
</dbReference>
<evidence type="ECO:0000256" key="1">
    <source>
        <dbReference type="ARBA" id="ARBA00022475"/>
    </source>
</evidence>
<dbReference type="EMBL" id="DYXT01000028">
    <property type="protein sequence ID" value="HJE39128.1"/>
    <property type="molecule type" value="Genomic_DNA"/>
</dbReference>
<feature type="domain" description="VWFA" evidence="6">
    <location>
        <begin position="96"/>
        <end position="296"/>
    </location>
</feature>
<accession>A0A921E7W0</accession>
<evidence type="ECO:0000259" key="6">
    <source>
        <dbReference type="PROSITE" id="PS50234"/>
    </source>
</evidence>
<keyword evidence="4 5" id="KW-0472">Membrane</keyword>
<protein>
    <submittedName>
        <fullName evidence="7">VWA domain-containing protein</fullName>
    </submittedName>
</protein>
<dbReference type="Pfam" id="PF13519">
    <property type="entry name" value="VWA_2"/>
    <property type="match status" value="1"/>
</dbReference>
<evidence type="ECO:0000256" key="4">
    <source>
        <dbReference type="ARBA" id="ARBA00023136"/>
    </source>
</evidence>
<dbReference type="PANTHER" id="PTHR22550">
    <property type="entry name" value="SPORE GERMINATION PROTEIN"/>
    <property type="match status" value="1"/>
</dbReference>
<evidence type="ECO:0000256" key="5">
    <source>
        <dbReference type="SAM" id="Phobius"/>
    </source>
</evidence>
<feature type="transmembrane region" description="Helical" evidence="5">
    <location>
        <begin position="6"/>
        <end position="26"/>
    </location>
</feature>
<name>A0A921E7W0_9BACT</name>
<evidence type="ECO:0000256" key="3">
    <source>
        <dbReference type="ARBA" id="ARBA00022989"/>
    </source>
</evidence>
<proteinExistence type="predicted"/>
<keyword evidence="3 5" id="KW-1133">Transmembrane helix</keyword>
<dbReference type="InterPro" id="IPR024163">
    <property type="entry name" value="Aerotolerance_reg_N"/>
</dbReference>
<dbReference type="InterPro" id="IPR002035">
    <property type="entry name" value="VWF_A"/>
</dbReference>
<dbReference type="AlphaFoldDB" id="A0A921E7W0"/>
<gene>
    <name evidence="7" type="ORF">K8V47_05155</name>
</gene>
<evidence type="ECO:0000313" key="7">
    <source>
        <dbReference type="EMBL" id="HJE39128.1"/>
    </source>
</evidence>
<dbReference type="InterPro" id="IPR050768">
    <property type="entry name" value="UPF0353/GerABKA_families"/>
</dbReference>
<feature type="transmembrane region" description="Helical" evidence="5">
    <location>
        <begin position="316"/>
        <end position="334"/>
    </location>
</feature>
<dbReference type="Proteomes" id="UP000711407">
    <property type="component" value="Unassembled WGS sequence"/>
</dbReference>
<dbReference type="SUPFAM" id="SSF53300">
    <property type="entry name" value="vWA-like"/>
    <property type="match status" value="1"/>
</dbReference>
<evidence type="ECO:0000256" key="2">
    <source>
        <dbReference type="ARBA" id="ARBA00022692"/>
    </source>
</evidence>
<reference evidence="7" key="1">
    <citation type="journal article" date="2021" name="PeerJ">
        <title>Extensive microbial diversity within the chicken gut microbiome revealed by metagenomics and culture.</title>
        <authorList>
            <person name="Gilroy R."/>
            <person name="Ravi A."/>
            <person name="Getino M."/>
            <person name="Pursley I."/>
            <person name="Horton D.L."/>
            <person name="Alikhan N.F."/>
            <person name="Baker D."/>
            <person name="Gharbi K."/>
            <person name="Hall N."/>
            <person name="Watson M."/>
            <person name="Adriaenssens E.M."/>
            <person name="Foster-Nyarko E."/>
            <person name="Jarju S."/>
            <person name="Secka A."/>
            <person name="Antonio M."/>
            <person name="Oren A."/>
            <person name="Chaudhuri R.R."/>
            <person name="La Ragione R."/>
            <person name="Hildebrand F."/>
            <person name="Pallen M.J."/>
        </authorList>
    </citation>
    <scope>NUCLEOTIDE SEQUENCE</scope>
    <source>
        <strain evidence="7">4100</strain>
    </source>
</reference>
<dbReference type="PROSITE" id="PS50234">
    <property type="entry name" value="VWFA"/>
    <property type="match status" value="1"/>
</dbReference>
<organism evidence="7 8">
    <name type="scientific">Candidatus Amulumruptor caecigallinarius</name>
    <dbReference type="NCBI Taxonomy" id="2109911"/>
    <lineage>
        <taxon>Bacteria</taxon>
        <taxon>Pseudomonadati</taxon>
        <taxon>Bacteroidota</taxon>
        <taxon>Bacteroidia</taxon>
        <taxon>Bacteroidales</taxon>
        <taxon>Muribaculaceae</taxon>
        <taxon>Candidatus Amulumruptor</taxon>
    </lineage>
</organism>
<dbReference type="Gene3D" id="3.40.50.410">
    <property type="entry name" value="von Willebrand factor, type A domain"/>
    <property type="match status" value="1"/>
</dbReference>
<sequence>MISFVYPGLLYLLLLIPAIVGLWFWARWSGKRKLRRFGHIAILSHLMPDASKYMGGIKLSVEMAALALMIVALARPVANNASAEGSNETVTSRGIELMVCLDVSNSMLASTTNNPSGQSRLNKAKNILEKIIDKMSNDKIGLIVFAGDAYTQLPITSDYISAKMFLSSINTGIVPTQGTAIGAAIDMAASSFTPDSDMPKAIVVITDAENFEDDAVGAAKSAEKSGIRVDVVGVGTPQGAPIPLNRQHTEFMRDDSGQEVITVLNEAMGEEIAKAGGGIYLNANSPSVVSDLDDNLNNLGDAEFTRRHHSPAAEQFNILAWLALVLVVVDIFILNRKIKWLTRYNFFSKH</sequence>
<dbReference type="SMART" id="SM00327">
    <property type="entry name" value="VWA"/>
    <property type="match status" value="1"/>
</dbReference>
<dbReference type="PANTHER" id="PTHR22550:SF5">
    <property type="entry name" value="LEUCINE ZIPPER PROTEIN 4"/>
    <property type="match status" value="1"/>
</dbReference>